<feature type="non-terminal residue" evidence="1">
    <location>
        <position position="1"/>
    </location>
</feature>
<organism evidence="1 2">
    <name type="scientific">Spiromyces aspiralis</name>
    <dbReference type="NCBI Taxonomy" id="68401"/>
    <lineage>
        <taxon>Eukaryota</taxon>
        <taxon>Fungi</taxon>
        <taxon>Fungi incertae sedis</taxon>
        <taxon>Zoopagomycota</taxon>
        <taxon>Kickxellomycotina</taxon>
        <taxon>Kickxellomycetes</taxon>
        <taxon>Kickxellales</taxon>
        <taxon>Kickxellaceae</taxon>
        <taxon>Spiromyces</taxon>
    </lineage>
</organism>
<comment type="caution">
    <text evidence="1">The sequence shown here is derived from an EMBL/GenBank/DDBJ whole genome shotgun (WGS) entry which is preliminary data.</text>
</comment>
<keyword evidence="2" id="KW-1185">Reference proteome</keyword>
<evidence type="ECO:0000313" key="2">
    <source>
        <dbReference type="Proteomes" id="UP001145114"/>
    </source>
</evidence>
<name>A0ACC1HL89_9FUNG</name>
<protein>
    <submittedName>
        <fullName evidence="1">Uncharacterized protein</fullName>
    </submittedName>
</protein>
<accession>A0ACC1HL89</accession>
<sequence>VVTVSDDDELLIEGLPVGSFVIFLVNLAVSAGFQFIGFMMTFLLHTTHAAKCGSLTGLGITFILYGFYMQDPFDPQVPKEGEDSDIVLGSMYLTYVLIVIGWLIMLKGIADYVRVRRLQAIIESSPEENV</sequence>
<gene>
    <name evidence="1" type="ORF">EV182_006901</name>
</gene>
<proteinExistence type="predicted"/>
<dbReference type="EMBL" id="JAMZIH010002998">
    <property type="protein sequence ID" value="KAJ1677091.1"/>
    <property type="molecule type" value="Genomic_DNA"/>
</dbReference>
<dbReference type="Proteomes" id="UP001145114">
    <property type="component" value="Unassembled WGS sequence"/>
</dbReference>
<reference evidence="1" key="1">
    <citation type="submission" date="2022-06" db="EMBL/GenBank/DDBJ databases">
        <title>Phylogenomic reconstructions and comparative analyses of Kickxellomycotina fungi.</title>
        <authorList>
            <person name="Reynolds N.K."/>
            <person name="Stajich J.E."/>
            <person name="Barry K."/>
            <person name="Grigoriev I.V."/>
            <person name="Crous P."/>
            <person name="Smith M.E."/>
        </authorList>
    </citation>
    <scope>NUCLEOTIDE SEQUENCE</scope>
    <source>
        <strain evidence="1">RSA 2271</strain>
    </source>
</reference>
<evidence type="ECO:0000313" key="1">
    <source>
        <dbReference type="EMBL" id="KAJ1677091.1"/>
    </source>
</evidence>